<gene>
    <name evidence="1" type="ORF">PsYK624_063250</name>
</gene>
<organism evidence="1 2">
    <name type="scientific">Phanerochaete sordida</name>
    <dbReference type="NCBI Taxonomy" id="48140"/>
    <lineage>
        <taxon>Eukaryota</taxon>
        <taxon>Fungi</taxon>
        <taxon>Dikarya</taxon>
        <taxon>Basidiomycota</taxon>
        <taxon>Agaricomycotina</taxon>
        <taxon>Agaricomycetes</taxon>
        <taxon>Polyporales</taxon>
        <taxon>Phanerochaetaceae</taxon>
        <taxon>Phanerochaete</taxon>
    </lineage>
</organism>
<sequence>MDATVPVVVLIRLPLRHKYLPRSVGSAAARSLRPYDRPCTFFRRNSSTRNETLRYVLRFTAAVGPCPPSFS</sequence>
<evidence type="ECO:0000313" key="1">
    <source>
        <dbReference type="EMBL" id="GJE90199.1"/>
    </source>
</evidence>
<proteinExistence type="predicted"/>
<dbReference type="EMBL" id="BPQB01000015">
    <property type="protein sequence ID" value="GJE90199.1"/>
    <property type="molecule type" value="Genomic_DNA"/>
</dbReference>
<keyword evidence="2" id="KW-1185">Reference proteome</keyword>
<dbReference type="Proteomes" id="UP000703269">
    <property type="component" value="Unassembled WGS sequence"/>
</dbReference>
<dbReference type="AlphaFoldDB" id="A0A9P3GA75"/>
<protein>
    <submittedName>
        <fullName evidence="1">Uncharacterized protein</fullName>
    </submittedName>
</protein>
<reference evidence="1 2" key="1">
    <citation type="submission" date="2021-08" db="EMBL/GenBank/DDBJ databases">
        <title>Draft Genome Sequence of Phanerochaete sordida strain YK-624.</title>
        <authorList>
            <person name="Mori T."/>
            <person name="Dohra H."/>
            <person name="Suzuki T."/>
            <person name="Kawagishi H."/>
            <person name="Hirai H."/>
        </authorList>
    </citation>
    <scope>NUCLEOTIDE SEQUENCE [LARGE SCALE GENOMIC DNA]</scope>
    <source>
        <strain evidence="1 2">YK-624</strain>
    </source>
</reference>
<accession>A0A9P3GA75</accession>
<evidence type="ECO:0000313" key="2">
    <source>
        <dbReference type="Proteomes" id="UP000703269"/>
    </source>
</evidence>
<comment type="caution">
    <text evidence="1">The sequence shown here is derived from an EMBL/GenBank/DDBJ whole genome shotgun (WGS) entry which is preliminary data.</text>
</comment>
<name>A0A9P3GA75_9APHY</name>